<dbReference type="PROSITE" id="PS00041">
    <property type="entry name" value="HTH_ARAC_FAMILY_1"/>
    <property type="match status" value="1"/>
</dbReference>
<dbReference type="Proteomes" id="UP000249065">
    <property type="component" value="Unassembled WGS sequence"/>
</dbReference>
<evidence type="ECO:0000259" key="4">
    <source>
        <dbReference type="PROSITE" id="PS01124"/>
    </source>
</evidence>
<evidence type="ECO:0000256" key="2">
    <source>
        <dbReference type="ARBA" id="ARBA00023125"/>
    </source>
</evidence>
<protein>
    <submittedName>
        <fullName evidence="5">AraC family transcriptional regulator</fullName>
    </submittedName>
</protein>
<dbReference type="InterPro" id="IPR014710">
    <property type="entry name" value="RmlC-like_jellyroll"/>
</dbReference>
<keyword evidence="1" id="KW-0805">Transcription regulation</keyword>
<dbReference type="SUPFAM" id="SSF46689">
    <property type="entry name" value="Homeodomain-like"/>
    <property type="match status" value="1"/>
</dbReference>
<dbReference type="Gene3D" id="2.60.120.10">
    <property type="entry name" value="Jelly Rolls"/>
    <property type="match status" value="1"/>
</dbReference>
<keyword evidence="6" id="KW-1185">Reference proteome</keyword>
<keyword evidence="3" id="KW-0804">Transcription</keyword>
<dbReference type="InterPro" id="IPR011051">
    <property type="entry name" value="RmlC_Cupin_sf"/>
</dbReference>
<reference evidence="6" key="1">
    <citation type="submission" date="2018-06" db="EMBL/GenBank/DDBJ databases">
        <authorList>
            <person name="Khan S.A."/>
        </authorList>
    </citation>
    <scope>NUCLEOTIDE SEQUENCE [LARGE SCALE GENOMIC DNA]</scope>
    <source>
        <strain evidence="6">DB-1506</strain>
    </source>
</reference>
<evidence type="ECO:0000313" key="5">
    <source>
        <dbReference type="EMBL" id="RAI57575.1"/>
    </source>
</evidence>
<dbReference type="Pfam" id="PF12833">
    <property type="entry name" value="HTH_18"/>
    <property type="match status" value="1"/>
</dbReference>
<name>A0A327M567_9PROT</name>
<organism evidence="5 6">
    <name type="scientific">Roseicella frigidaeris</name>
    <dbReference type="NCBI Taxonomy" id="2230885"/>
    <lineage>
        <taxon>Bacteria</taxon>
        <taxon>Pseudomonadati</taxon>
        <taxon>Pseudomonadota</taxon>
        <taxon>Alphaproteobacteria</taxon>
        <taxon>Acetobacterales</taxon>
        <taxon>Roseomonadaceae</taxon>
        <taxon>Roseicella</taxon>
    </lineage>
</organism>
<keyword evidence="2" id="KW-0238">DNA-binding</keyword>
<dbReference type="PANTHER" id="PTHR46796">
    <property type="entry name" value="HTH-TYPE TRANSCRIPTIONAL ACTIVATOR RHAS-RELATED"/>
    <property type="match status" value="1"/>
</dbReference>
<dbReference type="EMBL" id="QLIX01000016">
    <property type="protein sequence ID" value="RAI57575.1"/>
    <property type="molecule type" value="Genomic_DNA"/>
</dbReference>
<dbReference type="PROSITE" id="PS01124">
    <property type="entry name" value="HTH_ARAC_FAMILY_2"/>
    <property type="match status" value="1"/>
</dbReference>
<dbReference type="InterPro" id="IPR050204">
    <property type="entry name" value="AraC_XylS_family_regulators"/>
</dbReference>
<dbReference type="GO" id="GO:0043565">
    <property type="term" value="F:sequence-specific DNA binding"/>
    <property type="evidence" value="ECO:0007669"/>
    <property type="project" value="InterPro"/>
</dbReference>
<comment type="caution">
    <text evidence="5">The sequence shown here is derived from an EMBL/GenBank/DDBJ whole genome shotgun (WGS) entry which is preliminary data.</text>
</comment>
<dbReference type="InterPro" id="IPR018060">
    <property type="entry name" value="HTH_AraC"/>
</dbReference>
<dbReference type="InterPro" id="IPR009057">
    <property type="entry name" value="Homeodomain-like_sf"/>
</dbReference>
<dbReference type="SUPFAM" id="SSF51182">
    <property type="entry name" value="RmlC-like cupins"/>
    <property type="match status" value="1"/>
</dbReference>
<dbReference type="OrthoDB" id="110167at2"/>
<feature type="domain" description="HTH araC/xylS-type" evidence="4">
    <location>
        <begin position="172"/>
        <end position="253"/>
    </location>
</feature>
<dbReference type="InterPro" id="IPR013096">
    <property type="entry name" value="Cupin_2"/>
</dbReference>
<dbReference type="RefSeq" id="WP_111471351.1">
    <property type="nucleotide sequence ID" value="NZ_QLIX01000016.1"/>
</dbReference>
<dbReference type="GO" id="GO:0003700">
    <property type="term" value="F:DNA-binding transcription factor activity"/>
    <property type="evidence" value="ECO:0007669"/>
    <property type="project" value="InterPro"/>
</dbReference>
<proteinExistence type="predicted"/>
<accession>A0A327M567</accession>
<dbReference type="Gene3D" id="1.10.10.60">
    <property type="entry name" value="Homeodomain-like"/>
    <property type="match status" value="1"/>
</dbReference>
<sequence>MTEPAPPPMTAPDEASPAMGRWRYWRPAAAPVELGTLQGREVGLPPHFHAEDQLTLVLAGRRRFVLGGRLLVLRAGQGARIPAGVPHRSLAEPEGVLCLNAYLPAGSDAAAALEGWLAAGGWPRGAVLPPMDLARAGLAGAGLVGADLELAAWRRAAAAPPEGQALPPAGPVRRAAAQAGMSREGFTRRFARRHGMPPHAFWRMDRLNLARRLLRAGEGIAATAAEAGFADQSHLGRCFRRVFGVTPGRYRAGEPPSQPFQTGW</sequence>
<evidence type="ECO:0000256" key="3">
    <source>
        <dbReference type="ARBA" id="ARBA00023163"/>
    </source>
</evidence>
<evidence type="ECO:0000313" key="6">
    <source>
        <dbReference type="Proteomes" id="UP000249065"/>
    </source>
</evidence>
<dbReference type="InterPro" id="IPR018062">
    <property type="entry name" value="HTH_AraC-typ_CS"/>
</dbReference>
<gene>
    <name evidence="5" type="ORF">DOO78_18510</name>
</gene>
<evidence type="ECO:0000256" key="1">
    <source>
        <dbReference type="ARBA" id="ARBA00023015"/>
    </source>
</evidence>
<dbReference type="Pfam" id="PF07883">
    <property type="entry name" value="Cupin_2"/>
    <property type="match status" value="1"/>
</dbReference>
<dbReference type="AlphaFoldDB" id="A0A327M567"/>
<dbReference type="SMART" id="SM00342">
    <property type="entry name" value="HTH_ARAC"/>
    <property type="match status" value="1"/>
</dbReference>